<dbReference type="InterPro" id="IPR045851">
    <property type="entry name" value="AMP-bd_C_sf"/>
</dbReference>
<dbReference type="EMBL" id="CP012752">
    <property type="protein sequence ID" value="ALG09873.1"/>
    <property type="molecule type" value="Genomic_DNA"/>
</dbReference>
<dbReference type="GO" id="GO:0005886">
    <property type="term" value="C:plasma membrane"/>
    <property type="evidence" value="ECO:0007669"/>
    <property type="project" value="TreeGrafter"/>
</dbReference>
<organism evidence="7 8">
    <name type="scientific">Kibdelosporangium phytohabitans</name>
    <dbReference type="NCBI Taxonomy" id="860235"/>
    <lineage>
        <taxon>Bacteria</taxon>
        <taxon>Bacillati</taxon>
        <taxon>Actinomycetota</taxon>
        <taxon>Actinomycetes</taxon>
        <taxon>Pseudonocardiales</taxon>
        <taxon>Pseudonocardiaceae</taxon>
        <taxon>Kibdelosporangium</taxon>
    </lineage>
</organism>
<dbReference type="FunFam" id="3.40.50.12780:FF:000013">
    <property type="entry name" value="Long-chain-fatty-acid--AMP ligase FadD32"/>
    <property type="match status" value="1"/>
</dbReference>
<reference evidence="7 8" key="1">
    <citation type="submission" date="2015-07" db="EMBL/GenBank/DDBJ databases">
        <title>Genome sequencing of Kibdelosporangium phytohabitans.</title>
        <authorList>
            <person name="Qin S."/>
            <person name="Xing K."/>
        </authorList>
    </citation>
    <scope>NUCLEOTIDE SEQUENCE [LARGE SCALE GENOMIC DNA]</scope>
    <source>
        <strain evidence="7 8">KLBMP1111</strain>
    </source>
</reference>
<dbReference type="GO" id="GO:0006633">
    <property type="term" value="P:fatty acid biosynthetic process"/>
    <property type="evidence" value="ECO:0007669"/>
    <property type="project" value="TreeGrafter"/>
</dbReference>
<dbReference type="CDD" id="cd05931">
    <property type="entry name" value="FAAL"/>
    <property type="match status" value="1"/>
</dbReference>
<name>A0A0N9HX62_9PSEU</name>
<sequence>MTMISNTRSAGADPMTAGAESLPARLTHWARTRGAARALTFVDYSSDPAGADTSLTWRELDDKVTAVAAWCQRRARRGDRAAVLVEQSAEYVIAFLGALRAGLVAVPVFEPSPLPGHLSRLAAVLADCDPALILTTRRQTDAVDEFLIERDLAGPQLVAVDMVPDAVYEPVALKPDDLAYLQYTSGSTRNPAGVVITHGNVAAAATQTVRAYEGTPGGAVVSWLPLFHDMGLVVGIAAPLMGGLSSTLMDPIAFLTRPVRWLELMAASGAAITVAPNFAYGYTAARTTDEDMDGLRLDDVALFGDGSEPIVPAIVDSFYARFASCGARPTMFRQGYGLAEAVLLVSSSPAGLPPKARTFDRAGLADGEAIEVASGSTLVSAGQPLDQLVRVVDPHTHTVLPDGRVGEIWTSGPNVCLGYWGKDDGESAAVFRAEPLDEGGRPVEPYPGCVGWLRTGDLGVLIDGDLFVTGRLKDLIIVDGRNHYPQDVEYTAQNAHPAIRRHAVAAFSVTGEQGEYAVVVAERARQTTSAELDSAEVTAAVRSAVSSAHGLAVRAVVLIEPGELPRTSSGKVRRAECRTRYTDGDLGAIN</sequence>
<keyword evidence="2" id="KW-0436">Ligase</keyword>
<evidence type="ECO:0000259" key="5">
    <source>
        <dbReference type="Pfam" id="PF00501"/>
    </source>
</evidence>
<dbReference type="Proteomes" id="UP000063699">
    <property type="component" value="Chromosome"/>
</dbReference>
<feature type="domain" description="AMP-dependent synthetase/ligase" evidence="5">
    <location>
        <begin position="27"/>
        <end position="420"/>
    </location>
</feature>
<evidence type="ECO:0000256" key="3">
    <source>
        <dbReference type="ARBA" id="ARBA00022832"/>
    </source>
</evidence>
<dbReference type="RefSeq" id="WP_054291777.1">
    <property type="nucleotide sequence ID" value="NZ_CP012752.1"/>
</dbReference>
<dbReference type="Pfam" id="PF23024">
    <property type="entry name" value="AMP-dom_DIP2-like"/>
    <property type="match status" value="1"/>
</dbReference>
<dbReference type="InterPro" id="IPR025110">
    <property type="entry name" value="AMP-bd_C"/>
</dbReference>
<evidence type="ECO:0000259" key="6">
    <source>
        <dbReference type="Pfam" id="PF23024"/>
    </source>
</evidence>
<dbReference type="InterPro" id="IPR042099">
    <property type="entry name" value="ANL_N_sf"/>
</dbReference>
<dbReference type="Gene3D" id="3.30.300.30">
    <property type="match status" value="1"/>
</dbReference>
<dbReference type="KEGG" id="kphy:AOZ06_25900"/>
<feature type="domain" description="AMP-binding enzyme C-terminal" evidence="6">
    <location>
        <begin position="474"/>
        <end position="588"/>
    </location>
</feature>
<evidence type="ECO:0000313" key="8">
    <source>
        <dbReference type="Proteomes" id="UP000063699"/>
    </source>
</evidence>
<dbReference type="PANTHER" id="PTHR22754:SF32">
    <property type="entry name" value="DISCO-INTERACTING PROTEIN 2"/>
    <property type="match status" value="1"/>
</dbReference>
<dbReference type="Gene3D" id="3.40.50.12780">
    <property type="entry name" value="N-terminal domain of ligase-like"/>
    <property type="match status" value="1"/>
</dbReference>
<dbReference type="GO" id="GO:0070566">
    <property type="term" value="F:adenylyltransferase activity"/>
    <property type="evidence" value="ECO:0007669"/>
    <property type="project" value="TreeGrafter"/>
</dbReference>
<dbReference type="InterPro" id="IPR000873">
    <property type="entry name" value="AMP-dep_synth/lig_dom"/>
</dbReference>
<dbReference type="AlphaFoldDB" id="A0A0N9HX62"/>
<keyword evidence="3" id="KW-0276">Fatty acid metabolism</keyword>
<dbReference type="InterPro" id="IPR040097">
    <property type="entry name" value="FAAL/FAAC"/>
</dbReference>
<evidence type="ECO:0000256" key="1">
    <source>
        <dbReference type="ARBA" id="ARBA00006432"/>
    </source>
</evidence>
<protein>
    <submittedName>
        <fullName evidence="7">Uncharacterized protein</fullName>
    </submittedName>
</protein>
<proteinExistence type="inferred from homology"/>
<evidence type="ECO:0000256" key="2">
    <source>
        <dbReference type="ARBA" id="ARBA00022598"/>
    </source>
</evidence>
<keyword evidence="8" id="KW-1185">Reference proteome</keyword>
<dbReference type="GO" id="GO:0016874">
    <property type="term" value="F:ligase activity"/>
    <property type="evidence" value="ECO:0007669"/>
    <property type="project" value="UniProtKB-KW"/>
</dbReference>
<comment type="similarity">
    <text evidence="1">Belongs to the ATP-dependent AMP-binding enzyme family.</text>
</comment>
<evidence type="ECO:0000256" key="4">
    <source>
        <dbReference type="ARBA" id="ARBA00023098"/>
    </source>
</evidence>
<gene>
    <name evidence="7" type="ORF">AOZ06_25900</name>
</gene>
<dbReference type="PANTHER" id="PTHR22754">
    <property type="entry name" value="DISCO-INTERACTING PROTEIN 2 DIP2 -RELATED"/>
    <property type="match status" value="1"/>
</dbReference>
<accession>A0A0N9HX62</accession>
<evidence type="ECO:0000313" key="7">
    <source>
        <dbReference type="EMBL" id="ALG09873.1"/>
    </source>
</evidence>
<dbReference type="GO" id="GO:0071766">
    <property type="term" value="P:Actinobacterium-type cell wall biogenesis"/>
    <property type="evidence" value="ECO:0007669"/>
    <property type="project" value="UniProtKB-ARBA"/>
</dbReference>
<dbReference type="Pfam" id="PF00501">
    <property type="entry name" value="AMP-binding"/>
    <property type="match status" value="1"/>
</dbReference>
<keyword evidence="4" id="KW-0443">Lipid metabolism</keyword>
<dbReference type="SUPFAM" id="SSF56801">
    <property type="entry name" value="Acetyl-CoA synthetase-like"/>
    <property type="match status" value="1"/>
</dbReference>
<dbReference type="STRING" id="860235.AOZ06_25900"/>